<gene>
    <name evidence="2" type="ORF">EDC46_0034</name>
</gene>
<keyword evidence="3" id="KW-1185">Reference proteome</keyword>
<keyword evidence="1" id="KW-1133">Transmembrane helix</keyword>
<comment type="caution">
    <text evidence="2">The sequence shown here is derived from an EMBL/GenBank/DDBJ whole genome shotgun (WGS) entry which is preliminary data.</text>
</comment>
<keyword evidence="1" id="KW-0812">Transmembrane</keyword>
<reference evidence="2 3" key="1">
    <citation type="submission" date="2018-11" db="EMBL/GenBank/DDBJ databases">
        <title>Genomic Encyclopedia of Type Strains, Phase IV (KMG-IV): sequencing the most valuable type-strain genomes for metagenomic binning, comparative biology and taxonomic classification.</title>
        <authorList>
            <person name="Goeker M."/>
        </authorList>
    </citation>
    <scope>NUCLEOTIDE SEQUENCE [LARGE SCALE GENOMIC DNA]</scope>
    <source>
        <strain evidence="2 3">DSM 27238</strain>
    </source>
</reference>
<sequence>MNWYLEVLKKYAVFSGRARRREYWMFILLSNIISLGLLYVDYQSGSLGRGLVISNIYSLAVLLPALAVGVRRLHDTGRSGWWVLLILFPLIMIYLSIYLAINGITADLVLPVSILGLIMLISFIVLMCKDSQSGENKYGPNPKGIDNK</sequence>
<accession>A0A3N4VRD5</accession>
<feature type="transmembrane region" description="Helical" evidence="1">
    <location>
        <begin position="23"/>
        <end position="40"/>
    </location>
</feature>
<evidence type="ECO:0000313" key="3">
    <source>
        <dbReference type="Proteomes" id="UP000281691"/>
    </source>
</evidence>
<name>A0A3N4VRD5_9PAST</name>
<keyword evidence="1" id="KW-0472">Membrane</keyword>
<dbReference type="PANTHER" id="PTHR34980:SF2">
    <property type="entry name" value="INNER MEMBRANE PROTEIN YHAH-RELATED"/>
    <property type="match status" value="1"/>
</dbReference>
<organism evidence="2 3">
    <name type="scientific">Vespertiliibacter pulmonis</name>
    <dbReference type="NCBI Taxonomy" id="1443036"/>
    <lineage>
        <taxon>Bacteria</taxon>
        <taxon>Pseudomonadati</taxon>
        <taxon>Pseudomonadota</taxon>
        <taxon>Gammaproteobacteria</taxon>
        <taxon>Pasteurellales</taxon>
        <taxon>Pasteurellaceae</taxon>
        <taxon>Vespertiliibacter</taxon>
    </lineage>
</organism>
<proteinExistence type="predicted"/>
<dbReference type="Pfam" id="PF05656">
    <property type="entry name" value="DUF805"/>
    <property type="match status" value="1"/>
</dbReference>
<evidence type="ECO:0000313" key="2">
    <source>
        <dbReference type="EMBL" id="RPE85656.1"/>
    </source>
</evidence>
<dbReference type="InterPro" id="IPR008523">
    <property type="entry name" value="DUF805"/>
</dbReference>
<evidence type="ECO:0000256" key="1">
    <source>
        <dbReference type="SAM" id="Phobius"/>
    </source>
</evidence>
<feature type="transmembrane region" description="Helical" evidence="1">
    <location>
        <begin position="108"/>
        <end position="128"/>
    </location>
</feature>
<dbReference type="RefSeq" id="WP_124210244.1">
    <property type="nucleotide sequence ID" value="NZ_CP016615.1"/>
</dbReference>
<feature type="transmembrane region" description="Helical" evidence="1">
    <location>
        <begin position="52"/>
        <end position="70"/>
    </location>
</feature>
<protein>
    <submittedName>
        <fullName evidence="2">Uncharacterized membrane protein YhaH (DUF805 family)</fullName>
    </submittedName>
</protein>
<dbReference type="EMBL" id="RKQP01000001">
    <property type="protein sequence ID" value="RPE85656.1"/>
    <property type="molecule type" value="Genomic_DNA"/>
</dbReference>
<dbReference type="OrthoDB" id="9812349at2"/>
<dbReference type="AlphaFoldDB" id="A0A3N4VRD5"/>
<dbReference type="GO" id="GO:0005886">
    <property type="term" value="C:plasma membrane"/>
    <property type="evidence" value="ECO:0007669"/>
    <property type="project" value="TreeGrafter"/>
</dbReference>
<dbReference type="PANTHER" id="PTHR34980">
    <property type="entry name" value="INNER MEMBRANE PROTEIN-RELATED-RELATED"/>
    <property type="match status" value="1"/>
</dbReference>
<feature type="transmembrane region" description="Helical" evidence="1">
    <location>
        <begin position="82"/>
        <end position="102"/>
    </location>
</feature>
<dbReference type="Proteomes" id="UP000281691">
    <property type="component" value="Unassembled WGS sequence"/>
</dbReference>